<sequence>MERVLGRHSVRLGGWERSLSGSTATSEMDLAEPHRPTYAELVQELSFTHEQLQDLVEGLNECRQVLREHNLMPPPRTRPSISDRSSGPGTSPPRAHVSPLSDGRDESPSLHTSEQNDS</sequence>
<keyword evidence="3" id="KW-1185">Reference proteome</keyword>
<proteinExistence type="predicted"/>
<name>A0A2P5EZ90_TREOI</name>
<dbReference type="InParanoid" id="A0A2P5EZ90"/>
<protein>
    <submittedName>
        <fullName evidence="2">Uncharacterized protein</fullName>
    </submittedName>
</protein>
<gene>
    <name evidence="2" type="ORF">TorRG33x02_132600</name>
</gene>
<evidence type="ECO:0000313" key="2">
    <source>
        <dbReference type="EMBL" id="PON90854.1"/>
    </source>
</evidence>
<reference evidence="3" key="1">
    <citation type="submission" date="2016-06" db="EMBL/GenBank/DDBJ databases">
        <title>Parallel loss of symbiosis genes in relatives of nitrogen-fixing non-legume Parasponia.</title>
        <authorList>
            <person name="Van Velzen R."/>
            <person name="Holmer R."/>
            <person name="Bu F."/>
            <person name="Rutten L."/>
            <person name="Van Zeijl A."/>
            <person name="Liu W."/>
            <person name="Santuari L."/>
            <person name="Cao Q."/>
            <person name="Sharma T."/>
            <person name="Shen D."/>
            <person name="Roswanjaya Y."/>
            <person name="Wardhani T."/>
            <person name="Kalhor M.S."/>
            <person name="Jansen J."/>
            <person name="Van den Hoogen J."/>
            <person name="Gungor B."/>
            <person name="Hartog M."/>
            <person name="Hontelez J."/>
            <person name="Verver J."/>
            <person name="Yang W.-C."/>
            <person name="Schijlen E."/>
            <person name="Repin R."/>
            <person name="Schilthuizen M."/>
            <person name="Schranz E."/>
            <person name="Heidstra R."/>
            <person name="Miyata K."/>
            <person name="Fedorova E."/>
            <person name="Kohlen W."/>
            <person name="Bisseling T."/>
            <person name="Smit S."/>
            <person name="Geurts R."/>
        </authorList>
    </citation>
    <scope>NUCLEOTIDE SEQUENCE [LARGE SCALE GENOMIC DNA]</scope>
    <source>
        <strain evidence="3">cv. RG33-2</strain>
    </source>
</reference>
<organism evidence="2 3">
    <name type="scientific">Trema orientale</name>
    <name type="common">Charcoal tree</name>
    <name type="synonym">Celtis orientalis</name>
    <dbReference type="NCBI Taxonomy" id="63057"/>
    <lineage>
        <taxon>Eukaryota</taxon>
        <taxon>Viridiplantae</taxon>
        <taxon>Streptophyta</taxon>
        <taxon>Embryophyta</taxon>
        <taxon>Tracheophyta</taxon>
        <taxon>Spermatophyta</taxon>
        <taxon>Magnoliopsida</taxon>
        <taxon>eudicotyledons</taxon>
        <taxon>Gunneridae</taxon>
        <taxon>Pentapetalae</taxon>
        <taxon>rosids</taxon>
        <taxon>fabids</taxon>
        <taxon>Rosales</taxon>
        <taxon>Cannabaceae</taxon>
        <taxon>Trema</taxon>
    </lineage>
</organism>
<comment type="caution">
    <text evidence="2">The sequence shown here is derived from an EMBL/GenBank/DDBJ whole genome shotgun (WGS) entry which is preliminary data.</text>
</comment>
<feature type="region of interest" description="Disordered" evidence="1">
    <location>
        <begin position="67"/>
        <end position="118"/>
    </location>
</feature>
<evidence type="ECO:0000313" key="3">
    <source>
        <dbReference type="Proteomes" id="UP000237000"/>
    </source>
</evidence>
<dbReference type="AlphaFoldDB" id="A0A2P5EZ90"/>
<feature type="region of interest" description="Disordered" evidence="1">
    <location>
        <begin position="1"/>
        <end position="34"/>
    </location>
</feature>
<evidence type="ECO:0000256" key="1">
    <source>
        <dbReference type="SAM" id="MobiDB-lite"/>
    </source>
</evidence>
<dbReference type="Proteomes" id="UP000237000">
    <property type="component" value="Unassembled WGS sequence"/>
</dbReference>
<dbReference type="EMBL" id="JXTC01000079">
    <property type="protein sequence ID" value="PON90854.1"/>
    <property type="molecule type" value="Genomic_DNA"/>
</dbReference>
<feature type="compositionally biased region" description="Basic residues" evidence="1">
    <location>
        <begin position="1"/>
        <end position="10"/>
    </location>
</feature>
<feature type="compositionally biased region" description="Polar residues" evidence="1">
    <location>
        <begin position="109"/>
        <end position="118"/>
    </location>
</feature>
<accession>A0A2P5EZ90</accession>
<feature type="compositionally biased region" description="Polar residues" evidence="1">
    <location>
        <begin position="79"/>
        <end position="89"/>
    </location>
</feature>